<proteinExistence type="predicted"/>
<sequence>MSNVAIHSFLKNVLLLDAVTGVAVAALQLALPQLLSSWLGLAVPLLVGSAFLLLGYVALLLWMAFAGRVGRWVLQFLVWANVAWALACLALAIGMTGVTKLGMAYLAVQAITVLAFAGLQWHLGREGRAKSLSVQGA</sequence>
<gene>
    <name evidence="2" type="ORF">ABIE13_001364</name>
</gene>
<feature type="transmembrane region" description="Helical" evidence="1">
    <location>
        <begin position="76"/>
        <end position="98"/>
    </location>
</feature>
<keyword evidence="3" id="KW-1185">Reference proteome</keyword>
<evidence type="ECO:0000313" key="2">
    <source>
        <dbReference type="EMBL" id="MET4576264.1"/>
    </source>
</evidence>
<accession>A0ABV2Q5F2</accession>
<keyword evidence="1" id="KW-0472">Membrane</keyword>
<name>A0ABV2Q5F2_9BURK</name>
<protein>
    <submittedName>
        <fullName evidence="2">Membrane protein</fullName>
    </submittedName>
</protein>
<feature type="transmembrane region" description="Helical" evidence="1">
    <location>
        <begin position="104"/>
        <end position="123"/>
    </location>
</feature>
<evidence type="ECO:0000256" key="1">
    <source>
        <dbReference type="SAM" id="Phobius"/>
    </source>
</evidence>
<feature type="transmembrane region" description="Helical" evidence="1">
    <location>
        <begin position="12"/>
        <end position="31"/>
    </location>
</feature>
<comment type="caution">
    <text evidence="2">The sequence shown here is derived from an EMBL/GenBank/DDBJ whole genome shotgun (WGS) entry which is preliminary data.</text>
</comment>
<dbReference type="EMBL" id="JBEPSH010000002">
    <property type="protein sequence ID" value="MET4576264.1"/>
    <property type="molecule type" value="Genomic_DNA"/>
</dbReference>
<reference evidence="2 3" key="1">
    <citation type="submission" date="2024-06" db="EMBL/GenBank/DDBJ databases">
        <title>Sorghum-associated microbial communities from plants grown in Nebraska, USA.</title>
        <authorList>
            <person name="Schachtman D."/>
        </authorList>
    </citation>
    <scope>NUCLEOTIDE SEQUENCE [LARGE SCALE GENOMIC DNA]</scope>
    <source>
        <strain evidence="2 3">2709</strain>
    </source>
</reference>
<feature type="transmembrane region" description="Helical" evidence="1">
    <location>
        <begin position="37"/>
        <end position="64"/>
    </location>
</feature>
<keyword evidence="1" id="KW-1133">Transmembrane helix</keyword>
<evidence type="ECO:0000313" key="3">
    <source>
        <dbReference type="Proteomes" id="UP001549320"/>
    </source>
</evidence>
<dbReference type="RefSeq" id="WP_354442256.1">
    <property type="nucleotide sequence ID" value="NZ_JBEPSH010000002.1"/>
</dbReference>
<keyword evidence="1" id="KW-0812">Transmembrane</keyword>
<organism evidence="2 3">
    <name type="scientific">Ottowia thiooxydans</name>
    <dbReference type="NCBI Taxonomy" id="219182"/>
    <lineage>
        <taxon>Bacteria</taxon>
        <taxon>Pseudomonadati</taxon>
        <taxon>Pseudomonadota</taxon>
        <taxon>Betaproteobacteria</taxon>
        <taxon>Burkholderiales</taxon>
        <taxon>Comamonadaceae</taxon>
        <taxon>Ottowia</taxon>
    </lineage>
</organism>
<dbReference type="Proteomes" id="UP001549320">
    <property type="component" value="Unassembled WGS sequence"/>
</dbReference>